<gene>
    <name evidence="2" type="ORF">Pr1d_23550</name>
</gene>
<evidence type="ECO:0000313" key="2">
    <source>
        <dbReference type="EMBL" id="QEG35064.1"/>
    </source>
</evidence>
<keyword evidence="1" id="KW-0812">Transmembrane</keyword>
<feature type="transmembrane region" description="Helical" evidence="1">
    <location>
        <begin position="9"/>
        <end position="31"/>
    </location>
</feature>
<evidence type="ECO:0000256" key="1">
    <source>
        <dbReference type="SAM" id="Phobius"/>
    </source>
</evidence>
<dbReference type="AlphaFoldDB" id="A0A5B9Q7P8"/>
<evidence type="ECO:0000313" key="3">
    <source>
        <dbReference type="Proteomes" id="UP000323917"/>
    </source>
</evidence>
<dbReference type="OrthoDB" id="228167at2"/>
<organism evidence="2 3">
    <name type="scientific">Bythopirellula goksoeyrii</name>
    <dbReference type="NCBI Taxonomy" id="1400387"/>
    <lineage>
        <taxon>Bacteria</taxon>
        <taxon>Pseudomonadati</taxon>
        <taxon>Planctomycetota</taxon>
        <taxon>Planctomycetia</taxon>
        <taxon>Pirellulales</taxon>
        <taxon>Lacipirellulaceae</taxon>
        <taxon>Bythopirellula</taxon>
    </lineage>
</organism>
<keyword evidence="1" id="KW-1133">Transmembrane helix</keyword>
<keyword evidence="1" id="KW-0472">Membrane</keyword>
<dbReference type="RefSeq" id="WP_148073622.1">
    <property type="nucleotide sequence ID" value="NZ_CP042913.1"/>
</dbReference>
<protein>
    <submittedName>
        <fullName evidence="2">Uncharacterized protein</fullName>
    </submittedName>
</protein>
<accession>A0A5B9Q7P8</accession>
<keyword evidence="3" id="KW-1185">Reference proteome</keyword>
<dbReference type="Proteomes" id="UP000323917">
    <property type="component" value="Chromosome"/>
</dbReference>
<dbReference type="KEGG" id="bgok:Pr1d_23550"/>
<dbReference type="EMBL" id="CP042913">
    <property type="protein sequence ID" value="QEG35064.1"/>
    <property type="molecule type" value="Genomic_DNA"/>
</dbReference>
<proteinExistence type="predicted"/>
<feature type="transmembrane region" description="Helical" evidence="1">
    <location>
        <begin position="446"/>
        <end position="465"/>
    </location>
</feature>
<name>A0A5B9Q7P8_9BACT</name>
<reference evidence="2 3" key="1">
    <citation type="submission" date="2019-08" db="EMBL/GenBank/DDBJ databases">
        <title>Deep-cultivation of Planctomycetes and their phenomic and genomic characterization uncovers novel biology.</title>
        <authorList>
            <person name="Wiegand S."/>
            <person name="Jogler M."/>
            <person name="Boedeker C."/>
            <person name="Pinto D."/>
            <person name="Vollmers J."/>
            <person name="Rivas-Marin E."/>
            <person name="Kohn T."/>
            <person name="Peeters S.H."/>
            <person name="Heuer A."/>
            <person name="Rast P."/>
            <person name="Oberbeckmann S."/>
            <person name="Bunk B."/>
            <person name="Jeske O."/>
            <person name="Meyerdierks A."/>
            <person name="Storesund J.E."/>
            <person name="Kallscheuer N."/>
            <person name="Luecker S."/>
            <person name="Lage O.M."/>
            <person name="Pohl T."/>
            <person name="Merkel B.J."/>
            <person name="Hornburger P."/>
            <person name="Mueller R.-W."/>
            <person name="Bruemmer F."/>
            <person name="Labrenz M."/>
            <person name="Spormann A.M."/>
            <person name="Op den Camp H."/>
            <person name="Overmann J."/>
            <person name="Amann R."/>
            <person name="Jetten M.S.M."/>
            <person name="Mascher T."/>
            <person name="Medema M.H."/>
            <person name="Devos D.P."/>
            <person name="Kaster A.-K."/>
            <person name="Ovreas L."/>
            <person name="Rohde M."/>
            <person name="Galperin M.Y."/>
            <person name="Jogler C."/>
        </authorList>
    </citation>
    <scope>NUCLEOTIDE SEQUENCE [LARGE SCALE GENOMIC DNA]</scope>
    <source>
        <strain evidence="2 3">Pr1d</strain>
    </source>
</reference>
<sequence>MLRESKTPLIMSAIVVGVGISIAWAFLWGIGGQLMRGLIGSERQANESLHVALDGTVLIVTTSGGNYDAKRTYRTLNGKKVELQEEENSLYFQGLQNRPKQPALLSYPIEWRSRIGGTTDTGNPAVYWYLIRDKSLEGHAYLAGYESQSQHLIGYFDRKGFHETLPQNVDLFNLQGGLAGYSPFYFASNGYMEPPSTNPQFRYMRGSSEIVPPYWIIFLLDDDHIWRIDLRERTLSIFETTSDAISITMITEPLPSLAGEEKQNDKLEQALEESRRKTVRRLAVRHTDRIEVWNPTAESKKVFTLPDRLRQADLRALSLGNGQMLIQLIHGHWERGSRLELIWLDEAGTEVRNENLKLVGYVPPNPRTQAWQMAGTAPVPALWGFYEFIGRPFALMNSREVLSYQPAISRTWRETWPACVTVLLLSTIAAWQAMRWHKRHYLSGGILWTTFVFLLGVPGLVAYWLHFRGSPVAKCASCGQEVPRNRDTCARCAEPFPEPALKGTEIFA</sequence>